<dbReference type="SUPFAM" id="SSF48452">
    <property type="entry name" value="TPR-like"/>
    <property type="match status" value="1"/>
</dbReference>
<evidence type="ECO:0000313" key="3">
    <source>
        <dbReference type="Proteomes" id="UP001597135"/>
    </source>
</evidence>
<comment type="caution">
    <text evidence="2">The sequence shown here is derived from an EMBL/GenBank/DDBJ whole genome shotgun (WGS) entry which is preliminary data.</text>
</comment>
<dbReference type="PANTHER" id="PTHR12788">
    <property type="entry name" value="PROTEIN-TYROSINE SULFOTRANSFERASE 2"/>
    <property type="match status" value="1"/>
</dbReference>
<dbReference type="SUPFAM" id="SSF52540">
    <property type="entry name" value="P-loop containing nucleoside triphosphate hydrolases"/>
    <property type="match status" value="1"/>
</dbReference>
<dbReference type="Gene3D" id="3.40.50.300">
    <property type="entry name" value="P-loop containing nucleotide triphosphate hydrolases"/>
    <property type="match status" value="1"/>
</dbReference>
<proteinExistence type="predicted"/>
<gene>
    <name evidence="2" type="ORF">ACFQ4E_00480</name>
</gene>
<dbReference type="PANTHER" id="PTHR12788:SF10">
    <property type="entry name" value="PROTEIN-TYROSINE SULFOTRANSFERASE"/>
    <property type="match status" value="1"/>
</dbReference>
<name>A0ABW3ZCU5_9RHOB</name>
<sequence>MIPPKPQMPPFKSRYAAALAALQAGRVGAAQSAFRELLRERPDVPEIHFQLSRIAHHAGDRAARAAHLRRALDLKPDEPALNEAAADAFAALGERDAALAAHDRLIAAEPGSIKRRVDKGMYLQLSGEFDAADALFRDLIKRHPDEGALYRIMLATTRLTADDPLMAQLETLLKRPNLPDQSRFHAHFAMAKALEDQERYAEVFPHLDRANALQRKLSPYDAAARVAEQGQFRAAQEGADLTPIALDAAIRPVFVIGMPRSGTTLVERILGAHSAVSAGGELGHALKLATKFFSANNRLIPLKSVSDAQLRDYARAYLGLVRRDTGAQAGVVTDKSIQTHLVLGYIAKAMPEARVVFVHRDPRDVALSIYKNHFALGTHRYGNDLADIAEAIRLFRDQARYWSVRLGPRATSVQYEALVADPEPEAERLVAFCDLPWEEACLSPHQSGGQVKTLSLAQVRQPIHGGRAAAWRRYEAALQPFIEAWGDTSWD</sequence>
<dbReference type="EMBL" id="JBHTMU010000001">
    <property type="protein sequence ID" value="MFD1340891.1"/>
    <property type="molecule type" value="Genomic_DNA"/>
</dbReference>
<evidence type="ECO:0000313" key="2">
    <source>
        <dbReference type="EMBL" id="MFD1340891.1"/>
    </source>
</evidence>
<keyword evidence="3" id="KW-1185">Reference proteome</keyword>
<dbReference type="Pfam" id="PF13469">
    <property type="entry name" value="Sulfotransfer_3"/>
    <property type="match status" value="1"/>
</dbReference>
<dbReference type="RefSeq" id="WP_386800950.1">
    <property type="nucleotide sequence ID" value="NZ_JBHTMU010000001.1"/>
</dbReference>
<keyword evidence="1" id="KW-0808">Transferase</keyword>
<evidence type="ECO:0000256" key="1">
    <source>
        <dbReference type="ARBA" id="ARBA00022679"/>
    </source>
</evidence>
<dbReference type="Gene3D" id="1.25.40.10">
    <property type="entry name" value="Tetratricopeptide repeat domain"/>
    <property type="match status" value="1"/>
</dbReference>
<reference evidence="3" key="1">
    <citation type="journal article" date="2019" name="Int. J. Syst. Evol. Microbiol.">
        <title>The Global Catalogue of Microorganisms (GCM) 10K type strain sequencing project: providing services to taxonomists for standard genome sequencing and annotation.</title>
        <authorList>
            <consortium name="The Broad Institute Genomics Platform"/>
            <consortium name="The Broad Institute Genome Sequencing Center for Infectious Disease"/>
            <person name="Wu L."/>
            <person name="Ma J."/>
        </authorList>
    </citation>
    <scope>NUCLEOTIDE SEQUENCE [LARGE SCALE GENOMIC DNA]</scope>
    <source>
        <strain evidence="3">CCUG 62953</strain>
    </source>
</reference>
<dbReference type="Proteomes" id="UP001597135">
    <property type="component" value="Unassembled WGS sequence"/>
</dbReference>
<dbReference type="InterPro" id="IPR011990">
    <property type="entry name" value="TPR-like_helical_dom_sf"/>
</dbReference>
<protein>
    <submittedName>
        <fullName evidence="2">Tetratricopeptide repeat-containing sulfotransferase family protein</fullName>
    </submittedName>
</protein>
<dbReference type="InterPro" id="IPR027417">
    <property type="entry name" value="P-loop_NTPase"/>
</dbReference>
<organism evidence="2 3">
    <name type="scientific">Litorisediminicola beolgyonensis</name>
    <dbReference type="NCBI Taxonomy" id="1173614"/>
    <lineage>
        <taxon>Bacteria</taxon>
        <taxon>Pseudomonadati</taxon>
        <taxon>Pseudomonadota</taxon>
        <taxon>Alphaproteobacteria</taxon>
        <taxon>Rhodobacterales</taxon>
        <taxon>Paracoccaceae</taxon>
        <taxon>Litorisediminicola</taxon>
    </lineage>
</organism>
<dbReference type="InterPro" id="IPR026634">
    <property type="entry name" value="TPST-like"/>
</dbReference>
<accession>A0ABW3ZCU5</accession>